<reference evidence="1" key="1">
    <citation type="submission" date="2023-06" db="EMBL/GenBank/DDBJ databases">
        <title>Gycomyces niveus sp.nov., a novel actinomycete isolated from soil in Shouguang.</title>
        <authorList>
            <person name="Yang X."/>
            <person name="Zhao J."/>
        </authorList>
    </citation>
    <scope>NUCLEOTIDE SEQUENCE</scope>
    <source>
        <strain evidence="1">NEAU C2</strain>
    </source>
</reference>
<proteinExistence type="predicted"/>
<dbReference type="RefSeq" id="WP_289958315.1">
    <property type="nucleotide sequence ID" value="NZ_JAUEMJ010000004.1"/>
</dbReference>
<accession>A0ABT7YS37</accession>
<dbReference type="Proteomes" id="UP001171902">
    <property type="component" value="Unassembled WGS sequence"/>
</dbReference>
<dbReference type="EMBL" id="JAUEMJ010000004">
    <property type="protein sequence ID" value="MDN3241410.1"/>
    <property type="molecule type" value="Genomic_DNA"/>
</dbReference>
<gene>
    <name evidence="1" type="ORF">QWI33_16925</name>
</gene>
<organism evidence="1 2">
    <name type="scientific">Glycomyces tritici</name>
    <dbReference type="NCBI Taxonomy" id="2665176"/>
    <lineage>
        <taxon>Bacteria</taxon>
        <taxon>Bacillati</taxon>
        <taxon>Actinomycetota</taxon>
        <taxon>Actinomycetes</taxon>
        <taxon>Glycomycetales</taxon>
        <taxon>Glycomycetaceae</taxon>
        <taxon>Glycomyces</taxon>
    </lineage>
</organism>
<protein>
    <submittedName>
        <fullName evidence="1">Uncharacterized protein</fullName>
    </submittedName>
</protein>
<comment type="caution">
    <text evidence="1">The sequence shown here is derived from an EMBL/GenBank/DDBJ whole genome shotgun (WGS) entry which is preliminary data.</text>
</comment>
<evidence type="ECO:0000313" key="2">
    <source>
        <dbReference type="Proteomes" id="UP001171902"/>
    </source>
</evidence>
<name>A0ABT7YS37_9ACTN</name>
<sequence length="188" mass="19721">MSIGLALVAVAAVYLVVRGTDDDAPNDATNDAGTTGATCIDDAAHVIDEKAGLCFTLPEGWTRLSEEEMTEQEFEVPTTVVSSPGSEARMLVLARDADEDVLPEDEVAVTIDAFVGAGTDAPDIEPVSGTVDGYPSATASGSHDTLGWMSTTAIRVEDRIIFTSSLVLGQEPELIAQIEAIQESFSLT</sequence>
<evidence type="ECO:0000313" key="1">
    <source>
        <dbReference type="EMBL" id="MDN3241410.1"/>
    </source>
</evidence>
<keyword evidence="2" id="KW-1185">Reference proteome</keyword>